<sequence>MKMASSNRFPQFIKYICCDESSSDEIRVPQKFTNEHSKRLSENWILSLRNGYKIPVRYDSTKSTLVGVRDLLVDFGVMGGEVLVFEQVDKGNFKLYIIGVDGCEMKYPVIMHASQQTAAVEVQSANGELTFLKFVSFEKPKFDKIDVPLSFAIEFATRMPSSVKYVLNNAAQIEGSYDEFKRTLGCLRKVRKVLGLRTFTAFDCLLFKYDGRRNFKLSFFDGRNVEILLDTVVMRSGNLCFSLRCPSHFSVQVMPCHMMHYSHGVDVSTDFFRTSVFWKKDTITAYNGVESWKLEVRKRKFGKRATINRGWIEFMDDLGLNVGDKCWFKWIDESYHCFRVEVVRAVPILPKDFCLEVSANVPEKILLHVPPGLVWSAIYSKEMNCIQGLHNFMIYYSVKPYYLIALEYMGGLDFNMQIYNPYGVEINYIVRSPCKSCYADEFFFNFSDIEVDRLGGIMSCNVYSTGLVVYDLVITKKHLTNKEYTKVLKRSACKTLGIRQSMEFVDLSFKDFSWTVKLKWENGKAYMDRKWYDFAKAGNLNEGDICAFHLTREPGKYRICIYETVLLSRCNEKGFGHRTGVHNWYKVVDDIFLSGGQMEIPRVYTEITCGGMKKIVKLIMADGKSVFGRFFAGKNLIYGLENLVNSYSIELNDILVFTYASDSTFSVSCFKYSGIEYHHNSEELDALIEEAQETIMLSDSSDASDNNVVLDHAPQEVEEMVMEVSDEEQHNNSFLVTLKKSHVDKKVHGVRFSLKFAAWVVEINNNVVAKEVQQIIIASLGLILHLQSEVKSLSRGFKDYAVMAFHDNEVPRIFKVALKDTCLSGVMALLEYYGCSTGAFLLMEYNGGGRFMCDIFPAYEGCERWTDECDLLGKYIMKIVVYQGDDFDELFLSDRVLEKFEKALPNIVRLRIKNGKEYVAKYRRNENKLTGFKQLQDEIEIKFGDVVILSCCGDAMYTVSVFGPDGMEKIPRSADIVKGDVVYKFEICVKPSHLQQYSQGVEPPISFKRACPMLRGFQEFVFSNGKKIVGCYNHGTGRFHGFRQFASILGIKNFAKFNLVLINYEEKWENTVSFFDDNFVEVFFSGTPLSTGYNLHNPIDIPAEYVQLTTFWRKTEYINVYSGDTVWKLQVKSRRKNSRRNTINDGWIKFRDDLGLAEGDVVVLECADYSSRYFAVRVIKNITP</sequence>
<dbReference type="SMART" id="SM01019">
    <property type="entry name" value="B3"/>
    <property type="match status" value="4"/>
</dbReference>
<name>A0A164YAZ9_DAUCS</name>
<accession>A0A164YAZ9</accession>
<evidence type="ECO:0000313" key="6">
    <source>
        <dbReference type="EMBL" id="WOH00680.1"/>
    </source>
</evidence>
<evidence type="ECO:0000256" key="3">
    <source>
        <dbReference type="ARBA" id="ARBA00023125"/>
    </source>
</evidence>
<dbReference type="AlphaFoldDB" id="A0A164YAZ9"/>
<keyword evidence="4" id="KW-0804">Transcription</keyword>
<protein>
    <submittedName>
        <fullName evidence="6">Uncharacterized protein</fullName>
    </submittedName>
</protein>
<dbReference type="GO" id="GO:0005634">
    <property type="term" value="C:nucleus"/>
    <property type="evidence" value="ECO:0007669"/>
    <property type="project" value="UniProtKB-SubCell"/>
</dbReference>
<gene>
    <name evidence="6" type="ORF">DCAR_0520053</name>
</gene>
<evidence type="ECO:0000256" key="2">
    <source>
        <dbReference type="ARBA" id="ARBA00023015"/>
    </source>
</evidence>
<dbReference type="Pfam" id="PF02362">
    <property type="entry name" value="B3"/>
    <property type="match status" value="1"/>
</dbReference>
<dbReference type="EMBL" id="CP093347">
    <property type="protein sequence ID" value="WOH00680.1"/>
    <property type="molecule type" value="Genomic_DNA"/>
</dbReference>
<dbReference type="PROSITE" id="PS50863">
    <property type="entry name" value="B3"/>
    <property type="match status" value="3"/>
</dbReference>
<keyword evidence="5" id="KW-0539">Nucleus</keyword>
<keyword evidence="3" id="KW-0238">DNA-binding</keyword>
<reference evidence="6" key="1">
    <citation type="journal article" date="2016" name="Nat. Genet.">
        <title>A high-quality carrot genome assembly provides new insights into carotenoid accumulation and asterid genome evolution.</title>
        <authorList>
            <person name="Iorizzo M."/>
            <person name="Ellison S."/>
            <person name="Senalik D."/>
            <person name="Zeng P."/>
            <person name="Satapoomin P."/>
            <person name="Huang J."/>
            <person name="Bowman M."/>
            <person name="Iovene M."/>
            <person name="Sanseverino W."/>
            <person name="Cavagnaro P."/>
            <person name="Yildiz M."/>
            <person name="Macko-Podgorni A."/>
            <person name="Moranska E."/>
            <person name="Grzebelus E."/>
            <person name="Grzebelus D."/>
            <person name="Ashrafi H."/>
            <person name="Zheng Z."/>
            <person name="Cheng S."/>
            <person name="Spooner D."/>
            <person name="Van Deynze A."/>
            <person name="Simon P."/>
        </authorList>
    </citation>
    <scope>NUCLEOTIDE SEQUENCE</scope>
    <source>
        <tissue evidence="6">Leaf</tissue>
    </source>
</reference>
<evidence type="ECO:0000256" key="4">
    <source>
        <dbReference type="ARBA" id="ARBA00023163"/>
    </source>
</evidence>
<dbReference type="Gene3D" id="2.40.330.10">
    <property type="entry name" value="DNA-binding pseudobarrel domain"/>
    <property type="match status" value="4"/>
</dbReference>
<dbReference type="InterPro" id="IPR003340">
    <property type="entry name" value="B3_DNA-bd"/>
</dbReference>
<dbReference type="GO" id="GO:0003677">
    <property type="term" value="F:DNA binding"/>
    <property type="evidence" value="ECO:0007669"/>
    <property type="project" value="UniProtKB-KW"/>
</dbReference>
<evidence type="ECO:0000256" key="5">
    <source>
        <dbReference type="ARBA" id="ARBA00023242"/>
    </source>
</evidence>
<organism evidence="6 7">
    <name type="scientific">Daucus carota subsp. sativus</name>
    <name type="common">Carrot</name>
    <dbReference type="NCBI Taxonomy" id="79200"/>
    <lineage>
        <taxon>Eukaryota</taxon>
        <taxon>Viridiplantae</taxon>
        <taxon>Streptophyta</taxon>
        <taxon>Embryophyta</taxon>
        <taxon>Tracheophyta</taxon>
        <taxon>Spermatophyta</taxon>
        <taxon>Magnoliopsida</taxon>
        <taxon>eudicotyledons</taxon>
        <taxon>Gunneridae</taxon>
        <taxon>Pentapetalae</taxon>
        <taxon>asterids</taxon>
        <taxon>campanulids</taxon>
        <taxon>Apiales</taxon>
        <taxon>Apiaceae</taxon>
        <taxon>Apioideae</taxon>
        <taxon>Scandiceae</taxon>
        <taxon>Daucinae</taxon>
        <taxon>Daucus</taxon>
        <taxon>Daucus sect. Daucus</taxon>
    </lineage>
</organism>
<dbReference type="CDD" id="cd10017">
    <property type="entry name" value="B3_DNA"/>
    <property type="match status" value="2"/>
</dbReference>
<dbReference type="PANTHER" id="PTHR31920:SF37">
    <property type="entry name" value="B3 DOMAIN-CONTAINING TRANSCRIPTION FACTOR VRN1"/>
    <property type="match status" value="1"/>
</dbReference>
<dbReference type="Gramene" id="KZM94241">
    <property type="protein sequence ID" value="KZM94241"/>
    <property type="gene ID" value="DCAR_017484"/>
</dbReference>
<evidence type="ECO:0000313" key="7">
    <source>
        <dbReference type="Proteomes" id="UP000077755"/>
    </source>
</evidence>
<dbReference type="PANTHER" id="PTHR31920">
    <property type="entry name" value="B3 DOMAIN-CONTAINING"/>
    <property type="match status" value="1"/>
</dbReference>
<reference evidence="6" key="2">
    <citation type="submission" date="2022-03" db="EMBL/GenBank/DDBJ databases">
        <title>Draft title - Genomic analysis of global carrot germplasm unveils the trajectory of domestication and the origin of high carotenoid orange carrot.</title>
        <authorList>
            <person name="Iorizzo M."/>
            <person name="Ellison S."/>
            <person name="Senalik D."/>
            <person name="Macko-Podgorni A."/>
            <person name="Grzebelus D."/>
            <person name="Bostan H."/>
            <person name="Rolling W."/>
            <person name="Curaba J."/>
            <person name="Simon P."/>
        </authorList>
    </citation>
    <scope>NUCLEOTIDE SEQUENCE</scope>
    <source>
        <tissue evidence="6">Leaf</tissue>
    </source>
</reference>
<proteinExistence type="predicted"/>
<keyword evidence="2" id="KW-0805">Transcription regulation</keyword>
<evidence type="ECO:0000256" key="1">
    <source>
        <dbReference type="ARBA" id="ARBA00004123"/>
    </source>
</evidence>
<dbReference type="InterPro" id="IPR015300">
    <property type="entry name" value="DNA-bd_pseudobarrel_sf"/>
</dbReference>
<dbReference type="SUPFAM" id="SSF101936">
    <property type="entry name" value="DNA-binding pseudobarrel domain"/>
    <property type="match status" value="6"/>
</dbReference>
<keyword evidence="7" id="KW-1185">Reference proteome</keyword>
<dbReference type="InterPro" id="IPR050655">
    <property type="entry name" value="Plant_B3_domain"/>
</dbReference>
<comment type="subcellular location">
    <subcellularLocation>
        <location evidence="1">Nucleus</location>
    </subcellularLocation>
</comment>
<dbReference type="Proteomes" id="UP000077755">
    <property type="component" value="Chromosome 5"/>
</dbReference>